<accession>A0A0U5BC89</accession>
<evidence type="ECO:0000256" key="1">
    <source>
        <dbReference type="SAM" id="MobiDB-lite"/>
    </source>
</evidence>
<feature type="compositionally biased region" description="Gly residues" evidence="1">
    <location>
        <begin position="107"/>
        <end position="168"/>
    </location>
</feature>
<keyword evidence="3" id="KW-1185">Reference proteome</keyword>
<protein>
    <submittedName>
        <fullName evidence="2">Uncharacterized protein</fullName>
    </submittedName>
</protein>
<gene>
    <name evidence="2" type="ORF">CB4_02715</name>
</gene>
<dbReference type="Gene3D" id="3.30.40.10">
    <property type="entry name" value="Zinc/RING finger domain, C3HC4 (zinc finger)"/>
    <property type="match status" value="1"/>
</dbReference>
<proteinExistence type="predicted"/>
<dbReference type="AlphaFoldDB" id="A0A0U5BC89"/>
<feature type="region of interest" description="Disordered" evidence="1">
    <location>
        <begin position="82"/>
        <end position="168"/>
    </location>
</feature>
<dbReference type="PROSITE" id="PS50089">
    <property type="entry name" value="ZF_RING_2"/>
    <property type="match status" value="1"/>
</dbReference>
<dbReference type="RefSeq" id="WP_096466288.1">
    <property type="nucleotide sequence ID" value="NZ_AP017312.1"/>
</dbReference>
<sequence>MPIKTIYPNAAMECKLCYETDVYNFLELPCGHGSDQFPDTRMHQECVYNMQKPECPFCRAEFNQQDMTGNYVEDITEHPGWLSQANSEHWAERHGGQMPPSPEERIAGGGEAPGQGGGAGPEPGAGGGQGGEPAGGGEAPGGDPAGGGSEAPGGDPAGGGGEPGGEGE</sequence>
<dbReference type="InterPro" id="IPR013083">
    <property type="entry name" value="Znf_RING/FYVE/PHD"/>
</dbReference>
<dbReference type="KEGG" id="asoc:CB4_02715"/>
<organism evidence="2 3">
    <name type="scientific">Aneurinibacillus soli</name>
    <dbReference type="NCBI Taxonomy" id="1500254"/>
    <lineage>
        <taxon>Bacteria</taxon>
        <taxon>Bacillati</taxon>
        <taxon>Bacillota</taxon>
        <taxon>Bacilli</taxon>
        <taxon>Bacillales</taxon>
        <taxon>Paenibacillaceae</taxon>
        <taxon>Aneurinibacillus group</taxon>
        <taxon>Aneurinibacillus</taxon>
    </lineage>
</organism>
<evidence type="ECO:0000313" key="2">
    <source>
        <dbReference type="EMBL" id="BAU28540.1"/>
    </source>
</evidence>
<evidence type="ECO:0000313" key="3">
    <source>
        <dbReference type="Proteomes" id="UP000217696"/>
    </source>
</evidence>
<dbReference type="Proteomes" id="UP000217696">
    <property type="component" value="Chromosome"/>
</dbReference>
<dbReference type="SUPFAM" id="SSF57850">
    <property type="entry name" value="RING/U-box"/>
    <property type="match status" value="1"/>
</dbReference>
<dbReference type="InterPro" id="IPR001841">
    <property type="entry name" value="Znf_RING"/>
</dbReference>
<name>A0A0U5BC89_9BACL</name>
<reference evidence="2 3" key="1">
    <citation type="submission" date="2015-12" db="EMBL/GenBank/DDBJ databases">
        <title>Genome sequence of Aneurinibacillus soli.</title>
        <authorList>
            <person name="Lee J.S."/>
            <person name="Lee K.C."/>
            <person name="Kim K.K."/>
            <person name="Lee B.W."/>
        </authorList>
    </citation>
    <scope>NUCLEOTIDE SEQUENCE [LARGE SCALE GENOMIC DNA]</scope>
    <source>
        <strain evidence="2 3">CB4</strain>
    </source>
</reference>
<dbReference type="EMBL" id="AP017312">
    <property type="protein sequence ID" value="BAU28540.1"/>
    <property type="molecule type" value="Genomic_DNA"/>
</dbReference>